<sequence length="201" mass="22877">MASYARLKISKIKKTDRLMDHEKIGFKEGTLLFHPVHGPVVVKKILKRPELGGDGWCYWLQPRRQAPVGTSFYIAVTHIQKAGFHPPLSRKEAGEILDYLKKREETEDSSPNARADEIHALCQENTPWAFAKILLLLTEMKEHDFPKEGRKALKSAAQGLTQELAFVLKIPLDRAALRIRECLRCFKRPNPQVEGALQRTG</sequence>
<gene>
    <name evidence="1" type="ORF">COV74_08965</name>
</gene>
<proteinExistence type="predicted"/>
<protein>
    <recommendedName>
        <fullName evidence="3">CarD-like/TRCF RNAP-interacting domain-containing protein</fullName>
    </recommendedName>
</protein>
<evidence type="ECO:0000313" key="2">
    <source>
        <dbReference type="Proteomes" id="UP000230859"/>
    </source>
</evidence>
<dbReference type="EMBL" id="PCVY01000067">
    <property type="protein sequence ID" value="PIQ85398.1"/>
    <property type="molecule type" value="Genomic_DNA"/>
</dbReference>
<organism evidence="1 2">
    <name type="scientific">Candidatus Abzuiibacterium crystallinum</name>
    <dbReference type="NCBI Taxonomy" id="1974748"/>
    <lineage>
        <taxon>Bacteria</taxon>
        <taxon>Pseudomonadati</taxon>
        <taxon>Candidatus Omnitrophota</taxon>
        <taxon>Candidatus Abzuiibacterium</taxon>
    </lineage>
</organism>
<dbReference type="Gene3D" id="1.20.58.1290">
    <property type="entry name" value="CarD-like, C-terminal domain"/>
    <property type="match status" value="1"/>
</dbReference>
<reference evidence="1 2" key="1">
    <citation type="submission" date="2017-09" db="EMBL/GenBank/DDBJ databases">
        <title>Depth-based differentiation of microbial function through sediment-hosted aquifers and enrichment of novel symbionts in the deep terrestrial subsurface.</title>
        <authorList>
            <person name="Probst A.J."/>
            <person name="Ladd B."/>
            <person name="Jarett J.K."/>
            <person name="Geller-Mcgrath D.E."/>
            <person name="Sieber C.M."/>
            <person name="Emerson J.B."/>
            <person name="Anantharaman K."/>
            <person name="Thomas B.C."/>
            <person name="Malmstrom R."/>
            <person name="Stieglmeier M."/>
            <person name="Klingl A."/>
            <person name="Woyke T."/>
            <person name="Ryan C.M."/>
            <person name="Banfield J.F."/>
        </authorList>
    </citation>
    <scope>NUCLEOTIDE SEQUENCE [LARGE SCALE GENOMIC DNA]</scope>
    <source>
        <strain evidence="1">CG11_big_fil_rev_8_21_14_0_20_45_26</strain>
    </source>
</reference>
<evidence type="ECO:0008006" key="3">
    <source>
        <dbReference type="Google" id="ProtNLM"/>
    </source>
</evidence>
<dbReference type="InterPro" id="IPR042215">
    <property type="entry name" value="CarD-like_C"/>
</dbReference>
<dbReference type="AlphaFoldDB" id="A0A2H0LLZ1"/>
<accession>A0A2H0LLZ1</accession>
<dbReference type="Proteomes" id="UP000230859">
    <property type="component" value="Unassembled WGS sequence"/>
</dbReference>
<comment type="caution">
    <text evidence="1">The sequence shown here is derived from an EMBL/GenBank/DDBJ whole genome shotgun (WGS) entry which is preliminary data.</text>
</comment>
<evidence type="ECO:0000313" key="1">
    <source>
        <dbReference type="EMBL" id="PIQ85398.1"/>
    </source>
</evidence>
<name>A0A2H0LLZ1_9BACT</name>